<reference evidence="16" key="2">
    <citation type="journal article" date="2016" name="Sci. Rep.">
        <title>Dictyocaulus viviparus genome, variome and transcriptome elucidate lungworm biology and support future intervention.</title>
        <authorList>
            <person name="McNulty S.N."/>
            <person name="Strube C."/>
            <person name="Rosa B.A."/>
            <person name="Martin J.C."/>
            <person name="Tyagi R."/>
            <person name="Choi Y.J."/>
            <person name="Wang Q."/>
            <person name="Hallsworth Pepin K."/>
            <person name="Zhang X."/>
            <person name="Ozersky P."/>
            <person name="Wilson R.K."/>
            <person name="Sternberg P.W."/>
            <person name="Gasser R.B."/>
            <person name="Mitreva M."/>
        </authorList>
    </citation>
    <scope>NUCLEOTIDE SEQUENCE [LARGE SCALE GENOMIC DNA]</scope>
    <source>
        <strain evidence="16">HannoverDv2000</strain>
    </source>
</reference>
<name>A0A0D8Y2D7_DICVI</name>
<dbReference type="Gene3D" id="3.90.930.40">
    <property type="match status" value="1"/>
</dbReference>
<evidence type="ECO:0000313" key="15">
    <source>
        <dbReference type="EMBL" id="KJH50327.1"/>
    </source>
</evidence>
<dbReference type="InterPro" id="IPR039994">
    <property type="entry name" value="NO66-like"/>
</dbReference>
<evidence type="ECO:0000313" key="16">
    <source>
        <dbReference type="Proteomes" id="UP000053766"/>
    </source>
</evidence>
<dbReference type="AlphaFoldDB" id="A0A0D8Y2D7"/>
<keyword evidence="11 13" id="KW-0539">Nucleus</keyword>
<keyword evidence="4 13" id="KW-0479">Metal-binding</keyword>
<comment type="similarity">
    <text evidence="2">Belongs to the ROX family. NO66 subfamily.</text>
</comment>
<evidence type="ECO:0000256" key="6">
    <source>
        <dbReference type="ARBA" id="ARBA00022964"/>
    </source>
</evidence>
<keyword evidence="7 13" id="KW-0560">Oxidoreductase</keyword>
<evidence type="ECO:0000256" key="10">
    <source>
        <dbReference type="ARBA" id="ARBA00023163"/>
    </source>
</evidence>
<proteinExistence type="inferred from homology"/>
<evidence type="ECO:0000259" key="14">
    <source>
        <dbReference type="PROSITE" id="PS51184"/>
    </source>
</evidence>
<feature type="domain" description="JmjC" evidence="14">
    <location>
        <begin position="89"/>
        <end position="233"/>
    </location>
</feature>
<keyword evidence="9 13" id="KW-0805">Transcription regulation</keyword>
<evidence type="ECO:0000256" key="8">
    <source>
        <dbReference type="ARBA" id="ARBA00023004"/>
    </source>
</evidence>
<dbReference type="EC" id="1.14.11.27" evidence="13"/>
<sequence length="445" mass="51303">MVTPCDPQTFFKNFFQSNALIVKRDAPSYYGNLFSTERFVELIQNNYMEYGTNINIAEYKDGSRFTMNGAGRVYPNHLRDHIALGRSVQLVNPQTFDDRVWYLCEVLQEMFGCFVGANSYLTPSCSAGFAPHWDDIDAFLLQLEGKKYWKVYAPNSTSEELPRNPSGNFTDEDMKDRTPTLEGWLEAGDLLYIPRGFIHQAYTSSDVHSLHLTISSGRHWSFVDLMDKLVPEAITNLAANHSKIRKSLPIGMLDMGGVADIDYHLDEHFDKKWKAVLNRHMTLLCNTVMNLCDGGIDVMAREFMKTALPPRLTEEEKLLSVIGSQCDILHGKGMEFRPNTKVKFIRRHGQRLIFENDKDCYVVHRMANSRLYEERPEKNFQLSEELVSGFIALSESYPEWMSLSEMPDDMSAIQIQEFCHLLYYHGLIMVKRIPNRIKRKDKKGK</sequence>
<dbReference type="STRING" id="29172.A0A0D8Y2D7"/>
<evidence type="ECO:0000256" key="12">
    <source>
        <dbReference type="ARBA" id="ARBA00047915"/>
    </source>
</evidence>
<evidence type="ECO:0000256" key="2">
    <source>
        <dbReference type="ARBA" id="ARBA00010309"/>
    </source>
</evidence>
<dbReference type="EMBL" id="KN716209">
    <property type="protein sequence ID" value="KJH50327.1"/>
    <property type="molecule type" value="Genomic_DNA"/>
</dbReference>
<comment type="catalytic activity">
    <reaction evidence="12 13">
        <text>N(6),N(6)-dimethyl-L-lysyl(36)-[histone H3] + 2 2-oxoglutarate + 2 O2 = L-lysyl(36)-[histone H3] + 2 formaldehyde + 2 succinate + 2 CO2</text>
        <dbReference type="Rhea" id="RHEA:42032"/>
        <dbReference type="Rhea" id="RHEA-COMP:9785"/>
        <dbReference type="Rhea" id="RHEA-COMP:9787"/>
        <dbReference type="ChEBI" id="CHEBI:15379"/>
        <dbReference type="ChEBI" id="CHEBI:16526"/>
        <dbReference type="ChEBI" id="CHEBI:16810"/>
        <dbReference type="ChEBI" id="CHEBI:16842"/>
        <dbReference type="ChEBI" id="CHEBI:29969"/>
        <dbReference type="ChEBI" id="CHEBI:30031"/>
        <dbReference type="ChEBI" id="CHEBI:61976"/>
        <dbReference type="EC" id="1.14.11.27"/>
    </reaction>
</comment>
<dbReference type="PANTHER" id="PTHR13096:SF8">
    <property type="entry name" value="RIBOSOMAL OXYGENASE 1"/>
    <property type="match status" value="1"/>
</dbReference>
<keyword evidence="5" id="KW-0156">Chromatin regulator</keyword>
<dbReference type="PANTHER" id="PTHR13096">
    <property type="entry name" value="MINA53 MYC INDUCED NUCLEAR ANTIGEN"/>
    <property type="match status" value="1"/>
</dbReference>
<dbReference type="SUPFAM" id="SSF51197">
    <property type="entry name" value="Clavaminate synthase-like"/>
    <property type="match status" value="1"/>
</dbReference>
<keyword evidence="10 13" id="KW-0804">Transcription</keyword>
<gene>
    <name evidence="15" type="ORF">DICVIV_03520</name>
</gene>
<comment type="subcellular location">
    <subcellularLocation>
        <location evidence="1 13">Nucleus</location>
    </subcellularLocation>
</comment>
<evidence type="ECO:0000256" key="3">
    <source>
        <dbReference type="ARBA" id="ARBA00022491"/>
    </source>
</evidence>
<evidence type="ECO:0000256" key="13">
    <source>
        <dbReference type="RuleBase" id="RU366061"/>
    </source>
</evidence>
<dbReference type="Gene3D" id="1.10.10.1500">
    <property type="entry name" value="JmjC domain-containing ribosomal oxygenase (ROX), dimer domain"/>
    <property type="match status" value="1"/>
</dbReference>
<dbReference type="PROSITE" id="PS51184">
    <property type="entry name" value="JMJC"/>
    <property type="match status" value="1"/>
</dbReference>
<reference evidence="15 16" key="1">
    <citation type="submission" date="2013-11" db="EMBL/GenBank/DDBJ databases">
        <title>Draft genome of the bovine lungworm Dictyocaulus viviparus.</title>
        <authorList>
            <person name="Mitreva M."/>
        </authorList>
    </citation>
    <scope>NUCLEOTIDE SEQUENCE [LARGE SCALE GENOMIC DNA]</scope>
    <source>
        <strain evidence="15 16">HannoverDv2000</strain>
    </source>
</reference>
<evidence type="ECO:0000256" key="9">
    <source>
        <dbReference type="ARBA" id="ARBA00023015"/>
    </source>
</evidence>
<dbReference type="GO" id="GO:0140680">
    <property type="term" value="F:histone H3K36me/H3K36me2 demethylase activity"/>
    <property type="evidence" value="ECO:0007669"/>
    <property type="project" value="UniProtKB-EC"/>
</dbReference>
<keyword evidence="16" id="KW-1185">Reference proteome</keyword>
<comment type="function">
    <text evidence="13">Oxygenase that can act as both a histone lysine demethylase and a ribosomal histidine hydroxylase.</text>
</comment>
<dbReference type="GO" id="GO:0032453">
    <property type="term" value="F:histone H3K4 demethylase activity"/>
    <property type="evidence" value="ECO:0007669"/>
    <property type="project" value="TreeGrafter"/>
</dbReference>
<dbReference type="Pfam" id="PF21233">
    <property type="entry name" value="WHD_RIOX1"/>
    <property type="match status" value="1"/>
</dbReference>
<dbReference type="Pfam" id="PF08007">
    <property type="entry name" value="JmjC_2"/>
    <property type="match status" value="1"/>
</dbReference>
<dbReference type="InterPro" id="IPR003347">
    <property type="entry name" value="JmjC_dom"/>
</dbReference>
<keyword evidence="3" id="KW-0678">Repressor</keyword>
<evidence type="ECO:0000256" key="11">
    <source>
        <dbReference type="ARBA" id="ARBA00023242"/>
    </source>
</evidence>
<dbReference type="GO" id="GO:0005730">
    <property type="term" value="C:nucleolus"/>
    <property type="evidence" value="ECO:0007669"/>
    <property type="project" value="TreeGrafter"/>
</dbReference>
<protein>
    <recommendedName>
        <fullName evidence="13">Bifunctional lysine-specific demethylase and histidyl-hydroxylase</fullName>
        <ecNumber evidence="13">1.14.11.27</ecNumber>
    </recommendedName>
</protein>
<evidence type="ECO:0000256" key="4">
    <source>
        <dbReference type="ARBA" id="ARBA00022723"/>
    </source>
</evidence>
<dbReference type="Proteomes" id="UP000053766">
    <property type="component" value="Unassembled WGS sequence"/>
</dbReference>
<keyword evidence="8 13" id="KW-0408">Iron</keyword>
<dbReference type="Gene3D" id="2.60.120.650">
    <property type="entry name" value="Cupin"/>
    <property type="match status" value="1"/>
</dbReference>
<organism evidence="15 16">
    <name type="scientific">Dictyocaulus viviparus</name>
    <name type="common">Bovine lungworm</name>
    <dbReference type="NCBI Taxonomy" id="29172"/>
    <lineage>
        <taxon>Eukaryota</taxon>
        <taxon>Metazoa</taxon>
        <taxon>Ecdysozoa</taxon>
        <taxon>Nematoda</taxon>
        <taxon>Chromadorea</taxon>
        <taxon>Rhabditida</taxon>
        <taxon>Rhabditina</taxon>
        <taxon>Rhabditomorpha</taxon>
        <taxon>Strongyloidea</taxon>
        <taxon>Metastrongylidae</taxon>
        <taxon>Dictyocaulus</taxon>
    </lineage>
</organism>
<evidence type="ECO:0000256" key="1">
    <source>
        <dbReference type="ARBA" id="ARBA00004123"/>
    </source>
</evidence>
<accession>A0A0D8Y2D7</accession>
<dbReference type="OrthoDB" id="425950at2759"/>
<evidence type="ECO:0000256" key="5">
    <source>
        <dbReference type="ARBA" id="ARBA00022853"/>
    </source>
</evidence>
<dbReference type="GO" id="GO:0005506">
    <property type="term" value="F:iron ion binding"/>
    <property type="evidence" value="ECO:0007669"/>
    <property type="project" value="UniProtKB-UniRule"/>
</dbReference>
<dbReference type="InterPro" id="IPR049043">
    <property type="entry name" value="WHD_RIOX1"/>
</dbReference>
<keyword evidence="6 13" id="KW-0223">Dioxygenase</keyword>
<comment type="cofactor">
    <cofactor evidence="13">
        <name>Fe(2+)</name>
        <dbReference type="ChEBI" id="CHEBI:29033"/>
    </cofactor>
    <text evidence="13">Binds 1 Fe(2+) ion per subunit.</text>
</comment>
<dbReference type="FunFam" id="3.90.930.40:FF:000001">
    <property type="entry name" value="ribosomal oxygenase 1 isoform X1"/>
    <property type="match status" value="1"/>
</dbReference>
<evidence type="ECO:0000256" key="7">
    <source>
        <dbReference type="ARBA" id="ARBA00023002"/>
    </source>
</evidence>